<evidence type="ECO:0000313" key="1">
    <source>
        <dbReference type="EMBL" id="KAI8441208.1"/>
    </source>
</evidence>
<evidence type="ECO:0000313" key="2">
    <source>
        <dbReference type="Proteomes" id="UP001064048"/>
    </source>
</evidence>
<gene>
    <name evidence="1" type="ORF">MSG28_009434</name>
</gene>
<dbReference type="Proteomes" id="UP001064048">
    <property type="component" value="Chromosome 15"/>
</dbReference>
<sequence length="508" mass="53192">MVIPGSPPESEAERWLEAGASATLGRVRYVAERACGARCYSGQAEAEAEAAAGAAAGAGRRAWRARPLREELPLLRRRRQLFEAELARAATLNVSLWLDTNEMVRIPVSGSVQLVWPRLVTAVEPAGDEALLAGVGAAAARWLRVRNPSPAHPLRVHALLAPALALPAPALTTAPQCVSEECVYSEGTFALAEWRAPHGGVAALPEAGPGEGEGEGGIALTLAPRAVVDFRVDFAPAQPALYHAHFYLRNNLTVVEGVELAGRGAVPSFELAGRRAGAAAPLLLQVDDCSEDSECGEAGEGGEGAGGGGRCGARSWRATRARSRCACAAGGWRARRAARAASGWSPARRSRSRPTSRARSRSPSARTARWRACPPRSPCAPAPAPRPPPSDCWPPCPRGCCPPARASCRARPGSPRCAPPAPCWCWPRSRSCSPPPRSTPSGCCDGRASPARPRAAPARAARPARAGPRARAAAARAPPQDAASPAARADPARARPARRAQSFRALAR</sequence>
<dbReference type="EMBL" id="CM046115">
    <property type="protein sequence ID" value="KAI8441208.1"/>
    <property type="molecule type" value="Genomic_DNA"/>
</dbReference>
<keyword evidence="2" id="KW-1185">Reference proteome</keyword>
<reference evidence="1 2" key="1">
    <citation type="journal article" date="2022" name="Genome Biol. Evol.">
        <title>The Spruce Budworm Genome: Reconstructing the Evolutionary History of Antifreeze Proteins.</title>
        <authorList>
            <person name="Beliveau C."/>
            <person name="Gagne P."/>
            <person name="Picq S."/>
            <person name="Vernygora O."/>
            <person name="Keeling C.I."/>
            <person name="Pinkney K."/>
            <person name="Doucet D."/>
            <person name="Wen F."/>
            <person name="Johnston J.S."/>
            <person name="Maaroufi H."/>
            <person name="Boyle B."/>
            <person name="Laroche J."/>
            <person name="Dewar K."/>
            <person name="Juretic N."/>
            <person name="Blackburn G."/>
            <person name="Nisole A."/>
            <person name="Brunet B."/>
            <person name="Brandao M."/>
            <person name="Lumley L."/>
            <person name="Duan J."/>
            <person name="Quan G."/>
            <person name="Lucarotti C.J."/>
            <person name="Roe A.D."/>
            <person name="Sperling F.A.H."/>
            <person name="Levesque R.C."/>
            <person name="Cusson M."/>
        </authorList>
    </citation>
    <scope>NUCLEOTIDE SEQUENCE [LARGE SCALE GENOMIC DNA]</scope>
    <source>
        <strain evidence="1">Glfc:IPQL:Cfum</strain>
    </source>
</reference>
<organism evidence="1 2">
    <name type="scientific">Choristoneura fumiferana</name>
    <name type="common">Spruce budworm moth</name>
    <name type="synonym">Archips fumiferana</name>
    <dbReference type="NCBI Taxonomy" id="7141"/>
    <lineage>
        <taxon>Eukaryota</taxon>
        <taxon>Metazoa</taxon>
        <taxon>Ecdysozoa</taxon>
        <taxon>Arthropoda</taxon>
        <taxon>Hexapoda</taxon>
        <taxon>Insecta</taxon>
        <taxon>Pterygota</taxon>
        <taxon>Neoptera</taxon>
        <taxon>Endopterygota</taxon>
        <taxon>Lepidoptera</taxon>
        <taxon>Glossata</taxon>
        <taxon>Ditrysia</taxon>
        <taxon>Tortricoidea</taxon>
        <taxon>Tortricidae</taxon>
        <taxon>Tortricinae</taxon>
        <taxon>Choristoneura</taxon>
    </lineage>
</organism>
<proteinExistence type="predicted"/>
<comment type="caution">
    <text evidence="1">The sequence shown here is derived from an EMBL/GenBank/DDBJ whole genome shotgun (WGS) entry which is preliminary data.</text>
</comment>
<name>A0ACC0KXM7_CHOFU</name>
<accession>A0ACC0KXM7</accession>
<protein>
    <submittedName>
        <fullName evidence="1">Uncharacterized protein</fullName>
    </submittedName>
</protein>